<reference evidence="2" key="1">
    <citation type="journal article" date="2021" name="PeerJ">
        <title>Extensive microbial diversity within the chicken gut microbiome revealed by metagenomics and culture.</title>
        <authorList>
            <person name="Gilroy R."/>
            <person name="Ravi A."/>
            <person name="Getino M."/>
            <person name="Pursley I."/>
            <person name="Horton D.L."/>
            <person name="Alikhan N.F."/>
            <person name="Baker D."/>
            <person name="Gharbi K."/>
            <person name="Hall N."/>
            <person name="Watson M."/>
            <person name="Adriaenssens E.M."/>
            <person name="Foster-Nyarko E."/>
            <person name="Jarju S."/>
            <person name="Secka A."/>
            <person name="Antonio M."/>
            <person name="Oren A."/>
            <person name="Chaudhuri R.R."/>
            <person name="La Ragione R."/>
            <person name="Hildebrand F."/>
            <person name="Pallen M.J."/>
        </authorList>
    </citation>
    <scope>NUCLEOTIDE SEQUENCE</scope>
    <source>
        <strain evidence="2">CHK55-1828</strain>
    </source>
</reference>
<dbReference type="CDD" id="cd13120">
    <property type="entry name" value="BF2867_like_N"/>
    <property type="match status" value="1"/>
</dbReference>
<dbReference type="PROSITE" id="PS51257">
    <property type="entry name" value="PROKAR_LIPOPROTEIN"/>
    <property type="match status" value="1"/>
</dbReference>
<dbReference type="Gene3D" id="2.60.40.2630">
    <property type="match status" value="1"/>
</dbReference>
<dbReference type="EMBL" id="DYVX01000056">
    <property type="protein sequence ID" value="HJF92111.1"/>
    <property type="molecule type" value="Genomic_DNA"/>
</dbReference>
<proteinExistence type="predicted"/>
<gene>
    <name evidence="2" type="ORF">K8W02_06980</name>
</gene>
<dbReference type="Proteomes" id="UP000717835">
    <property type="component" value="Unassembled WGS sequence"/>
</dbReference>
<reference evidence="2" key="2">
    <citation type="submission" date="2021-09" db="EMBL/GenBank/DDBJ databases">
        <authorList>
            <person name="Gilroy R."/>
        </authorList>
    </citation>
    <scope>NUCLEOTIDE SEQUENCE</scope>
    <source>
        <strain evidence="2">CHK55-1828</strain>
    </source>
</reference>
<comment type="caution">
    <text evidence="2">The sequence shown here is derived from an EMBL/GenBank/DDBJ whole genome shotgun (WGS) entry which is preliminary data.</text>
</comment>
<organism evidence="2 3">
    <name type="scientific">Mediterranea massiliensis</name>
    <dbReference type="NCBI Taxonomy" id="1841865"/>
    <lineage>
        <taxon>Bacteria</taxon>
        <taxon>Pseudomonadati</taxon>
        <taxon>Bacteroidota</taxon>
        <taxon>Bacteroidia</taxon>
        <taxon>Bacteroidales</taxon>
        <taxon>Bacteroidaceae</taxon>
        <taxon>Mediterranea</taxon>
    </lineage>
</organism>
<accession>A0A921LBU5</accession>
<sequence>MKRIPATLGALSLLLPLTVASCTSTLSDEPTTDIRAISFMPTAETRAAVTGTSLPDGSSFSVWGGYDNDATNVFKGETVTEENNVWTYGDDYRYWIAGKTYNFYAVYPTDVKANVSSEGTITVTDFDCSQTGDAAVDLMTATATGNGSNPAPVALTFNHELARVNIIVTSEGDAVNISNAQLYGISHKGSLNGNEWDFGEISDVNAPSFETESLSIPANGTQDYFLFGGDLLLPPHKSLSDNAALSFSYQYTTGDTTLKSASVKLKTSSVTTWEKGKRYNYRINISRNATNVTLVVEVTNWIEKNYTVEW</sequence>
<name>A0A921LBU5_9BACT</name>
<dbReference type="Pfam" id="PF13149">
    <property type="entry name" value="Mfa_like_1"/>
    <property type="match status" value="1"/>
</dbReference>
<dbReference type="RefSeq" id="WP_276827620.1">
    <property type="nucleotide sequence ID" value="NZ_DYVX01000056.1"/>
</dbReference>
<evidence type="ECO:0000313" key="2">
    <source>
        <dbReference type="EMBL" id="HJF92111.1"/>
    </source>
</evidence>
<protein>
    <submittedName>
        <fullName evidence="2">Fimbrillin family protein</fullName>
    </submittedName>
</protein>
<dbReference type="Gene3D" id="2.60.40.2620">
    <property type="entry name" value="Fimbrillin-like"/>
    <property type="match status" value="1"/>
</dbReference>
<evidence type="ECO:0000313" key="3">
    <source>
        <dbReference type="Proteomes" id="UP000717835"/>
    </source>
</evidence>
<dbReference type="AlphaFoldDB" id="A0A921LBU5"/>
<evidence type="ECO:0000256" key="1">
    <source>
        <dbReference type="SAM" id="SignalP"/>
    </source>
</evidence>
<dbReference type="InterPro" id="IPR025049">
    <property type="entry name" value="Mfa-like_1"/>
</dbReference>
<dbReference type="InterPro" id="IPR042278">
    <property type="entry name" value="Mfa-like_1_N"/>
</dbReference>
<feature type="signal peptide" evidence="1">
    <location>
        <begin position="1"/>
        <end position="21"/>
    </location>
</feature>
<keyword evidence="1" id="KW-0732">Signal</keyword>
<feature type="chain" id="PRO_5037885656" evidence="1">
    <location>
        <begin position="22"/>
        <end position="310"/>
    </location>
</feature>